<proteinExistence type="predicted"/>
<organism evidence="2 3">
    <name type="scientific">Melipona bicolor</name>
    <dbReference type="NCBI Taxonomy" id="60889"/>
    <lineage>
        <taxon>Eukaryota</taxon>
        <taxon>Metazoa</taxon>
        <taxon>Ecdysozoa</taxon>
        <taxon>Arthropoda</taxon>
        <taxon>Hexapoda</taxon>
        <taxon>Insecta</taxon>
        <taxon>Pterygota</taxon>
        <taxon>Neoptera</taxon>
        <taxon>Endopterygota</taxon>
        <taxon>Hymenoptera</taxon>
        <taxon>Apocrita</taxon>
        <taxon>Aculeata</taxon>
        <taxon>Apoidea</taxon>
        <taxon>Anthophila</taxon>
        <taxon>Apidae</taxon>
        <taxon>Melipona</taxon>
    </lineage>
</organism>
<dbReference type="AlphaFoldDB" id="A0AA40FI91"/>
<evidence type="ECO:0000256" key="1">
    <source>
        <dbReference type="SAM" id="MobiDB-lite"/>
    </source>
</evidence>
<dbReference type="Proteomes" id="UP001177670">
    <property type="component" value="Unassembled WGS sequence"/>
</dbReference>
<gene>
    <name evidence="2" type="ORF">K0M31_013407</name>
</gene>
<protein>
    <submittedName>
        <fullName evidence="2">Uncharacterized protein</fullName>
    </submittedName>
</protein>
<accession>A0AA40FI91</accession>
<sequence length="92" mass="10179">MIPQTTREMVEANATDESNKLRARKANNDIPSEDARPATANGGGSLQDHEEERGGSSRTKLHYVEIQGTQREPRADDVMPNCSLDATWQAVR</sequence>
<dbReference type="EMBL" id="JAHYIQ010000036">
    <property type="protein sequence ID" value="KAK1119583.1"/>
    <property type="molecule type" value="Genomic_DNA"/>
</dbReference>
<evidence type="ECO:0000313" key="2">
    <source>
        <dbReference type="EMBL" id="KAK1119583.1"/>
    </source>
</evidence>
<name>A0AA40FI91_9HYME</name>
<keyword evidence="3" id="KW-1185">Reference proteome</keyword>
<evidence type="ECO:0000313" key="3">
    <source>
        <dbReference type="Proteomes" id="UP001177670"/>
    </source>
</evidence>
<feature type="region of interest" description="Disordered" evidence="1">
    <location>
        <begin position="1"/>
        <end position="61"/>
    </location>
</feature>
<comment type="caution">
    <text evidence="2">The sequence shown here is derived from an EMBL/GenBank/DDBJ whole genome shotgun (WGS) entry which is preliminary data.</text>
</comment>
<reference evidence="2" key="1">
    <citation type="submission" date="2021-10" db="EMBL/GenBank/DDBJ databases">
        <title>Melipona bicolor Genome sequencing and assembly.</title>
        <authorList>
            <person name="Araujo N.S."/>
            <person name="Arias M.C."/>
        </authorList>
    </citation>
    <scope>NUCLEOTIDE SEQUENCE</scope>
    <source>
        <strain evidence="2">USP_2M_L1-L4_2017</strain>
        <tissue evidence="2">Whole body</tissue>
    </source>
</reference>